<evidence type="ECO:0000313" key="1">
    <source>
        <dbReference type="EnsemblMetazoa" id="CJA38089.1"/>
    </source>
</evidence>
<protein>
    <submittedName>
        <fullName evidence="1">Uncharacterized protein</fullName>
    </submittedName>
</protein>
<proteinExistence type="predicted"/>
<name>A0A8R1IK92_CAEJA</name>
<reference evidence="2" key="1">
    <citation type="submission" date="2010-08" db="EMBL/GenBank/DDBJ databases">
        <authorList>
            <consortium name="Caenorhabditis japonica Sequencing Consortium"/>
            <person name="Wilson R.K."/>
        </authorList>
    </citation>
    <scope>NUCLEOTIDE SEQUENCE [LARGE SCALE GENOMIC DNA]</scope>
    <source>
        <strain evidence="2">DF5081</strain>
    </source>
</reference>
<organism evidence="1 2">
    <name type="scientific">Caenorhabditis japonica</name>
    <dbReference type="NCBI Taxonomy" id="281687"/>
    <lineage>
        <taxon>Eukaryota</taxon>
        <taxon>Metazoa</taxon>
        <taxon>Ecdysozoa</taxon>
        <taxon>Nematoda</taxon>
        <taxon>Chromadorea</taxon>
        <taxon>Rhabditida</taxon>
        <taxon>Rhabditina</taxon>
        <taxon>Rhabditomorpha</taxon>
        <taxon>Rhabditoidea</taxon>
        <taxon>Rhabditidae</taxon>
        <taxon>Peloderinae</taxon>
        <taxon>Caenorhabditis</taxon>
    </lineage>
</organism>
<sequence>MESKFKCESAWRAQLLSNPVISFPFETFLSLSIYLSVYPSEFSFLRTYASVLFPRQSSRSDGRAKPIKSAFQPIKFLEKL</sequence>
<keyword evidence="2" id="KW-1185">Reference proteome</keyword>
<reference evidence="1" key="2">
    <citation type="submission" date="2022-06" db="UniProtKB">
        <authorList>
            <consortium name="EnsemblMetazoa"/>
        </authorList>
    </citation>
    <scope>IDENTIFICATION</scope>
    <source>
        <strain evidence="1">DF5081</strain>
    </source>
</reference>
<accession>A0A8R1IK92</accession>
<evidence type="ECO:0000313" key="2">
    <source>
        <dbReference type="Proteomes" id="UP000005237"/>
    </source>
</evidence>
<dbReference type="EnsemblMetazoa" id="CJA38089.1">
    <property type="protein sequence ID" value="CJA38089.1"/>
    <property type="gene ID" value="WBGene00213936"/>
</dbReference>
<dbReference type="Proteomes" id="UP000005237">
    <property type="component" value="Unassembled WGS sequence"/>
</dbReference>
<dbReference type="AlphaFoldDB" id="A0A8R1IK92"/>